<comment type="caution">
    <text evidence="1">The sequence shown here is derived from an EMBL/GenBank/DDBJ whole genome shotgun (WGS) entry which is preliminary data.</text>
</comment>
<evidence type="ECO:0000313" key="2">
    <source>
        <dbReference type="Proteomes" id="UP000637002"/>
    </source>
</evidence>
<gene>
    <name evidence="1" type="ORF">GCM10010994_29620</name>
</gene>
<evidence type="ECO:0000313" key="1">
    <source>
        <dbReference type="EMBL" id="GGC69168.1"/>
    </source>
</evidence>
<sequence>MTDVIESGSPRPGCGGLCRSLRSLPRLAPLALLLVGLGGCSFDMDGFAFGNDKSVTAHVGTSEPLLGPDGRCTADVNVSPSALGQSRPGVEIGMTECELVRLKGQPNDVLVGESGKGQREVQVLYQEPTGKKLFMFTDNKLTRVVE</sequence>
<dbReference type="RefSeq" id="WP_188609953.1">
    <property type="nucleotide sequence ID" value="NZ_BMGG01000005.1"/>
</dbReference>
<name>A0A916UD73_9HYPH</name>
<reference evidence="1" key="1">
    <citation type="journal article" date="2014" name="Int. J. Syst. Evol. Microbiol.">
        <title>Complete genome sequence of Corynebacterium casei LMG S-19264T (=DSM 44701T), isolated from a smear-ripened cheese.</title>
        <authorList>
            <consortium name="US DOE Joint Genome Institute (JGI-PGF)"/>
            <person name="Walter F."/>
            <person name="Albersmeier A."/>
            <person name="Kalinowski J."/>
            <person name="Ruckert C."/>
        </authorList>
    </citation>
    <scope>NUCLEOTIDE SEQUENCE</scope>
    <source>
        <strain evidence="1">CGMCC 1.12919</strain>
    </source>
</reference>
<dbReference type="Proteomes" id="UP000637002">
    <property type="component" value="Unassembled WGS sequence"/>
</dbReference>
<protein>
    <submittedName>
        <fullName evidence="1">Uncharacterized protein</fullName>
    </submittedName>
</protein>
<dbReference type="EMBL" id="BMGG01000005">
    <property type="protein sequence ID" value="GGC69168.1"/>
    <property type="molecule type" value="Genomic_DNA"/>
</dbReference>
<accession>A0A916UD73</accession>
<keyword evidence="2" id="KW-1185">Reference proteome</keyword>
<proteinExistence type="predicted"/>
<dbReference type="AlphaFoldDB" id="A0A916UD73"/>
<reference evidence="1" key="2">
    <citation type="submission" date="2020-09" db="EMBL/GenBank/DDBJ databases">
        <authorList>
            <person name="Sun Q."/>
            <person name="Zhou Y."/>
        </authorList>
    </citation>
    <scope>NUCLEOTIDE SEQUENCE</scope>
    <source>
        <strain evidence="1">CGMCC 1.12919</strain>
    </source>
</reference>
<organism evidence="1 2">
    <name type="scientific">Chelatococcus reniformis</name>
    <dbReference type="NCBI Taxonomy" id="1494448"/>
    <lineage>
        <taxon>Bacteria</taxon>
        <taxon>Pseudomonadati</taxon>
        <taxon>Pseudomonadota</taxon>
        <taxon>Alphaproteobacteria</taxon>
        <taxon>Hyphomicrobiales</taxon>
        <taxon>Chelatococcaceae</taxon>
        <taxon>Chelatococcus</taxon>
    </lineage>
</organism>